<dbReference type="InParanoid" id="F2UKW1"/>
<feature type="compositionally biased region" description="Polar residues" evidence="1">
    <location>
        <begin position="85"/>
        <end position="97"/>
    </location>
</feature>
<gene>
    <name evidence="3" type="ORF">PTSG_08849</name>
</gene>
<feature type="compositionally biased region" description="Low complexity" evidence="1">
    <location>
        <begin position="172"/>
        <end position="201"/>
    </location>
</feature>
<dbReference type="GeneID" id="16070790"/>
<keyword evidence="4" id="KW-1185">Reference proteome</keyword>
<sequence length="880" mass="96265">MPAAQPLQVGATSVSYLWSLILATMGPEDFKSALRVMFTCRALLLELPLRLPMHLFLQPTTHAVALQWNRPLRFRKSNGVPPASEQAQQNQDQGESSSLLQNVGWNRPLFFLYSRLGAWWDPTTVDMDAIVHDTRCATTVNLYLKGSVYQIESTHLRAHRLHFVEEADQQQQQQQRQQQRQQQQQQQRQQLQQQLQQQQQQGHPSTSPNTIDRGATTVDLPPLSSAGDHNSSSSSSVAQAQHDAPSAHTRTSATTSPVVVPARQQRAVMANAAALRSASACQISAILCDVDTTEALCNVAVCNLVSLEAPFDEHTLAALVSLLEQRTGVLNLPPLASLTVRTAATCVHSLCHVSSLFLYLSQCEQLKGLHSIDSVHVMQSPRLQRIADFKRVRTLILHDCPQPPIATHALTGVASTLAQLREAHVHADGGGSTVSMIFRSPVNDNTLQGLCHAHHVQLLDCSFVTRLTSLTWVTSLHVEDLKQDAVIPKFHAATQLVFRNCPHLKRLEAGPRLQRLHVANCPQFEGLPTMCVGVSVVLNNTAVTDFRPIAGVPELSLSNMAHLGGTTTLEARGFTAKWPVKGITELRSSLRKLTLRNLPGASWLETMPHVEVFVAKDYEATGPAYMPQAVRVELEAPAAMLEPLSHSVWTPSHLHVHNTDSSCMKLLGSQAALLFGGAFGGVWDVSSRLGINLETLTMINLHVVLGDVKGVRDLNLSNCLVNTRTKEGQVPVLSELPQQPQQQQHDSQDAGGQHTARSREAAVFFLEEEAKKQAKQQEARSKSKLEMQWRCVAIAVLMALAATVLVTAVATTAAPVTAKLVLHTQMATGPGSDCVAKACSQTCIPSTVQEWGNCCNHTDTCRFDVVFQDYRCIPAGLICS</sequence>
<feature type="region of interest" description="Disordered" evidence="1">
    <location>
        <begin position="77"/>
        <end position="97"/>
    </location>
</feature>
<feature type="region of interest" description="Disordered" evidence="1">
    <location>
        <begin position="172"/>
        <end position="258"/>
    </location>
</feature>
<reference evidence="3" key="1">
    <citation type="submission" date="2009-08" db="EMBL/GenBank/DDBJ databases">
        <title>Annotation of Salpingoeca rosetta.</title>
        <authorList>
            <consortium name="The Broad Institute Genome Sequencing Platform"/>
            <person name="Russ C."/>
            <person name="Cuomo C."/>
            <person name="Burger G."/>
            <person name="Gray M.W."/>
            <person name="Holland P.W.H."/>
            <person name="King N."/>
            <person name="Lang F.B.F."/>
            <person name="Roger A.J."/>
            <person name="Ruiz-Trillo I."/>
            <person name="Young S.K."/>
            <person name="Zeng Q."/>
            <person name="Gargeya S."/>
            <person name="Alvarado L."/>
            <person name="Berlin A."/>
            <person name="Chapman S.B."/>
            <person name="Chen Z."/>
            <person name="Freedman E."/>
            <person name="Gellesch M."/>
            <person name="Goldberg J."/>
            <person name="Griggs A."/>
            <person name="Gujja S."/>
            <person name="Heilman E."/>
            <person name="Heiman D."/>
            <person name="Howarth C."/>
            <person name="Mehta T."/>
            <person name="Neiman D."/>
            <person name="Pearson M."/>
            <person name="Roberts A."/>
            <person name="Saif S."/>
            <person name="Shea T."/>
            <person name="Shenoy N."/>
            <person name="Sisk P."/>
            <person name="Stolte C."/>
            <person name="Sykes S."/>
            <person name="White J."/>
            <person name="Yandava C."/>
            <person name="Haas B."/>
            <person name="Nusbaum C."/>
            <person name="Birren B."/>
        </authorList>
    </citation>
    <scope>NUCLEOTIDE SEQUENCE [LARGE SCALE GENOMIC DNA]</scope>
    <source>
        <strain evidence="3">ATCC 50818</strain>
    </source>
</reference>
<dbReference type="Proteomes" id="UP000007799">
    <property type="component" value="Unassembled WGS sequence"/>
</dbReference>
<keyword evidence="2" id="KW-0812">Transmembrane</keyword>
<evidence type="ECO:0000256" key="1">
    <source>
        <dbReference type="SAM" id="MobiDB-lite"/>
    </source>
</evidence>
<keyword evidence="2" id="KW-1133">Transmembrane helix</keyword>
<dbReference type="AlphaFoldDB" id="F2UKW1"/>
<evidence type="ECO:0000256" key="2">
    <source>
        <dbReference type="SAM" id="Phobius"/>
    </source>
</evidence>
<dbReference type="STRING" id="946362.F2UKW1"/>
<feature type="compositionally biased region" description="Polar residues" evidence="1">
    <location>
        <begin position="248"/>
        <end position="257"/>
    </location>
</feature>
<evidence type="ECO:0000313" key="3">
    <source>
        <dbReference type="EMBL" id="EGD77760.1"/>
    </source>
</evidence>
<dbReference type="KEGG" id="sre:PTSG_08849"/>
<evidence type="ECO:0000313" key="4">
    <source>
        <dbReference type="Proteomes" id="UP000007799"/>
    </source>
</evidence>
<dbReference type="EMBL" id="GL832979">
    <property type="protein sequence ID" value="EGD77760.1"/>
    <property type="molecule type" value="Genomic_DNA"/>
</dbReference>
<feature type="transmembrane region" description="Helical" evidence="2">
    <location>
        <begin position="792"/>
        <end position="816"/>
    </location>
</feature>
<name>F2UKW1_SALR5</name>
<organism evidence="4">
    <name type="scientific">Salpingoeca rosetta (strain ATCC 50818 / BSB-021)</name>
    <dbReference type="NCBI Taxonomy" id="946362"/>
    <lineage>
        <taxon>Eukaryota</taxon>
        <taxon>Choanoflagellata</taxon>
        <taxon>Craspedida</taxon>
        <taxon>Salpingoecidae</taxon>
        <taxon>Salpingoeca</taxon>
    </lineage>
</organism>
<keyword evidence="2" id="KW-0472">Membrane</keyword>
<proteinExistence type="predicted"/>
<accession>F2UKW1</accession>
<protein>
    <submittedName>
        <fullName evidence="3">Uncharacterized protein</fullName>
    </submittedName>
</protein>
<dbReference type="RefSeq" id="XP_004990236.1">
    <property type="nucleotide sequence ID" value="XM_004990179.1"/>
</dbReference>